<evidence type="ECO:0000313" key="2">
    <source>
        <dbReference type="EMBL" id="OIQ79813.1"/>
    </source>
</evidence>
<name>A0A1J5QV97_9ZZZZ</name>
<sequence length="37" mass="4097">MALADRKSGASDRVQAEKDREDVADGDEPPDRELTRP</sequence>
<comment type="caution">
    <text evidence="2">The sequence shown here is derived from an EMBL/GenBank/DDBJ whole genome shotgun (WGS) entry which is preliminary data.</text>
</comment>
<dbReference type="AlphaFoldDB" id="A0A1J5QV97"/>
<dbReference type="EMBL" id="MLJW01001156">
    <property type="protein sequence ID" value="OIQ79813.1"/>
    <property type="molecule type" value="Genomic_DNA"/>
</dbReference>
<evidence type="ECO:0000256" key="1">
    <source>
        <dbReference type="SAM" id="MobiDB-lite"/>
    </source>
</evidence>
<proteinExistence type="predicted"/>
<protein>
    <submittedName>
        <fullName evidence="2">Uncharacterized protein</fullName>
    </submittedName>
</protein>
<gene>
    <name evidence="2" type="ORF">GALL_384490</name>
</gene>
<reference evidence="2" key="1">
    <citation type="submission" date="2016-10" db="EMBL/GenBank/DDBJ databases">
        <title>Sequence of Gallionella enrichment culture.</title>
        <authorList>
            <person name="Poehlein A."/>
            <person name="Muehling M."/>
            <person name="Daniel R."/>
        </authorList>
    </citation>
    <scope>NUCLEOTIDE SEQUENCE</scope>
</reference>
<feature type="region of interest" description="Disordered" evidence="1">
    <location>
        <begin position="1"/>
        <end position="37"/>
    </location>
</feature>
<organism evidence="2">
    <name type="scientific">mine drainage metagenome</name>
    <dbReference type="NCBI Taxonomy" id="410659"/>
    <lineage>
        <taxon>unclassified sequences</taxon>
        <taxon>metagenomes</taxon>
        <taxon>ecological metagenomes</taxon>
    </lineage>
</organism>
<accession>A0A1J5QV97</accession>